<comment type="caution">
    <text evidence="1">The sequence shown here is derived from an EMBL/GenBank/DDBJ whole genome shotgun (WGS) entry which is preliminary data.</text>
</comment>
<dbReference type="Proteomes" id="UP000655225">
    <property type="component" value="Unassembled WGS sequence"/>
</dbReference>
<dbReference type="Pfam" id="PF03492">
    <property type="entry name" value="Methyltransf_7"/>
    <property type="match status" value="1"/>
</dbReference>
<reference evidence="1 2" key="1">
    <citation type="submission" date="2020-04" db="EMBL/GenBank/DDBJ databases">
        <title>Plant Genome Project.</title>
        <authorList>
            <person name="Zhang R.-G."/>
        </authorList>
    </citation>
    <scope>NUCLEOTIDE SEQUENCE [LARGE SCALE GENOMIC DNA]</scope>
    <source>
        <strain evidence="1">YNK0</strain>
        <tissue evidence="1">Leaf</tissue>
    </source>
</reference>
<organism evidence="1 2">
    <name type="scientific">Tetracentron sinense</name>
    <name type="common">Spur-leaf</name>
    <dbReference type="NCBI Taxonomy" id="13715"/>
    <lineage>
        <taxon>Eukaryota</taxon>
        <taxon>Viridiplantae</taxon>
        <taxon>Streptophyta</taxon>
        <taxon>Embryophyta</taxon>
        <taxon>Tracheophyta</taxon>
        <taxon>Spermatophyta</taxon>
        <taxon>Magnoliopsida</taxon>
        <taxon>Trochodendrales</taxon>
        <taxon>Trochodendraceae</taxon>
        <taxon>Tetracentron</taxon>
    </lineage>
</organism>
<dbReference type="OrthoDB" id="1523883at2759"/>
<dbReference type="SUPFAM" id="SSF53335">
    <property type="entry name" value="S-adenosyl-L-methionine-dependent methyltransferases"/>
    <property type="match status" value="1"/>
</dbReference>
<dbReference type="AlphaFoldDB" id="A0A835DD13"/>
<dbReference type="Gene3D" id="3.40.50.150">
    <property type="entry name" value="Vaccinia Virus protein VP39"/>
    <property type="match status" value="1"/>
</dbReference>
<dbReference type="EMBL" id="JABCRI010000010">
    <property type="protein sequence ID" value="KAF8398923.1"/>
    <property type="molecule type" value="Genomic_DNA"/>
</dbReference>
<evidence type="ECO:0000313" key="1">
    <source>
        <dbReference type="EMBL" id="KAF8398923.1"/>
    </source>
</evidence>
<evidence type="ECO:0000313" key="2">
    <source>
        <dbReference type="Proteomes" id="UP000655225"/>
    </source>
</evidence>
<proteinExistence type="predicted"/>
<keyword evidence="2" id="KW-1185">Reference proteome</keyword>
<dbReference type="GO" id="GO:0008168">
    <property type="term" value="F:methyltransferase activity"/>
    <property type="evidence" value="ECO:0007669"/>
    <property type="project" value="InterPro"/>
</dbReference>
<protein>
    <recommendedName>
        <fullName evidence="3">S-adenosylmethionine-dependent methyltransferase</fullName>
    </recommendedName>
</protein>
<dbReference type="OMA" id="HIRATTE"/>
<evidence type="ECO:0008006" key="3">
    <source>
        <dbReference type="Google" id="ProtNLM"/>
    </source>
</evidence>
<dbReference type="InterPro" id="IPR005299">
    <property type="entry name" value="MeTrfase_7"/>
</dbReference>
<name>A0A835DD13_TETSI</name>
<accession>A0A835DD13</accession>
<dbReference type="InterPro" id="IPR029063">
    <property type="entry name" value="SAM-dependent_MTases_sf"/>
</dbReference>
<gene>
    <name evidence="1" type="ORF">HHK36_014788</name>
</gene>
<dbReference type="PANTHER" id="PTHR31009">
    <property type="entry name" value="S-ADENOSYL-L-METHIONINE:CARBOXYL METHYLTRANSFERASE FAMILY PROTEIN"/>
    <property type="match status" value="1"/>
</dbReference>
<sequence length="305" mass="34422">MQIKQITTFFHGNDENGSGYNDRLYFSLLRHRTATNAAKAIIDEEIVENLNIKQLFSALKTFRIADLGCLVGPNTFIAMQNIIAVVEHKYRSEGLDSSIPKFQVFFSDQTSNDFNILFTTLPLDRLYFVASVPGSFHSRLFPEASLHFVYLAYALQCLSKVPKEVVDKNSPAWNKGKIHYSNAPNEVVEAYSTQFHKDIEDFLYARSQELVSRGLLALIMPSFPNRTPLSQSFLPIHLLGSSLMDMANRGLVNEAKVDSFNLPTYFASPQELEGLVERNGCFSIKKIYLADPSMKHNAQSCVRCT</sequence>